<dbReference type="EMBL" id="LK032052">
    <property type="protein sequence ID" value="CDY15136.1"/>
    <property type="molecule type" value="Genomic_DNA"/>
</dbReference>
<gene>
    <name evidence="1" type="primary">BnaC05g00150D</name>
    <name evidence="1" type="ORF">GSBRNA2T00085305001</name>
</gene>
<accession>A0A078FPV8</accession>
<organism evidence="1 2">
    <name type="scientific">Brassica napus</name>
    <name type="common">Rape</name>
    <dbReference type="NCBI Taxonomy" id="3708"/>
    <lineage>
        <taxon>Eukaryota</taxon>
        <taxon>Viridiplantae</taxon>
        <taxon>Streptophyta</taxon>
        <taxon>Embryophyta</taxon>
        <taxon>Tracheophyta</taxon>
        <taxon>Spermatophyta</taxon>
        <taxon>Magnoliopsida</taxon>
        <taxon>eudicotyledons</taxon>
        <taxon>Gunneridae</taxon>
        <taxon>Pentapetalae</taxon>
        <taxon>rosids</taxon>
        <taxon>malvids</taxon>
        <taxon>Brassicales</taxon>
        <taxon>Brassicaceae</taxon>
        <taxon>Brassiceae</taxon>
        <taxon>Brassica</taxon>
    </lineage>
</organism>
<dbReference type="Gramene" id="CDY15136">
    <property type="protein sequence ID" value="CDY15136"/>
    <property type="gene ID" value="GSBRNA2T00085305001"/>
</dbReference>
<evidence type="ECO:0000313" key="2">
    <source>
        <dbReference type="Proteomes" id="UP000028999"/>
    </source>
</evidence>
<protein>
    <submittedName>
        <fullName evidence="1">BnaC05g00150D protein</fullName>
    </submittedName>
</protein>
<proteinExistence type="predicted"/>
<dbReference type="PaxDb" id="3708-A0A078FPV8"/>
<keyword evidence="2" id="KW-1185">Reference proteome</keyword>
<evidence type="ECO:0000313" key="1">
    <source>
        <dbReference type="EMBL" id="CDY15136.1"/>
    </source>
</evidence>
<reference evidence="1 2" key="1">
    <citation type="journal article" date="2014" name="Science">
        <title>Plant genetics. Early allopolyploid evolution in the post-Neolithic Brassica napus oilseed genome.</title>
        <authorList>
            <person name="Chalhoub B."/>
            <person name="Denoeud F."/>
            <person name="Liu S."/>
            <person name="Parkin I.A."/>
            <person name="Tang H."/>
            <person name="Wang X."/>
            <person name="Chiquet J."/>
            <person name="Belcram H."/>
            <person name="Tong C."/>
            <person name="Samans B."/>
            <person name="Correa M."/>
            <person name="Da Silva C."/>
            <person name="Just J."/>
            <person name="Falentin C."/>
            <person name="Koh C.S."/>
            <person name="Le Clainche I."/>
            <person name="Bernard M."/>
            <person name="Bento P."/>
            <person name="Noel B."/>
            <person name="Labadie K."/>
            <person name="Alberti A."/>
            <person name="Charles M."/>
            <person name="Arnaud D."/>
            <person name="Guo H."/>
            <person name="Daviaud C."/>
            <person name="Alamery S."/>
            <person name="Jabbari K."/>
            <person name="Zhao M."/>
            <person name="Edger P.P."/>
            <person name="Chelaifa H."/>
            <person name="Tack D."/>
            <person name="Lassalle G."/>
            <person name="Mestiri I."/>
            <person name="Schnel N."/>
            <person name="Le Paslier M.C."/>
            <person name="Fan G."/>
            <person name="Renault V."/>
            <person name="Bayer P.E."/>
            <person name="Golicz A.A."/>
            <person name="Manoli S."/>
            <person name="Lee T.H."/>
            <person name="Thi V.H."/>
            <person name="Chalabi S."/>
            <person name="Hu Q."/>
            <person name="Fan C."/>
            <person name="Tollenaere R."/>
            <person name="Lu Y."/>
            <person name="Battail C."/>
            <person name="Shen J."/>
            <person name="Sidebottom C.H."/>
            <person name="Wang X."/>
            <person name="Canaguier A."/>
            <person name="Chauveau A."/>
            <person name="Berard A."/>
            <person name="Deniot G."/>
            <person name="Guan M."/>
            <person name="Liu Z."/>
            <person name="Sun F."/>
            <person name="Lim Y.P."/>
            <person name="Lyons E."/>
            <person name="Town C.D."/>
            <person name="Bancroft I."/>
            <person name="Wang X."/>
            <person name="Meng J."/>
            <person name="Ma J."/>
            <person name="Pires J.C."/>
            <person name="King G.J."/>
            <person name="Brunel D."/>
            <person name="Delourme R."/>
            <person name="Renard M."/>
            <person name="Aury J.M."/>
            <person name="Adams K.L."/>
            <person name="Batley J."/>
            <person name="Snowdon R.J."/>
            <person name="Tost J."/>
            <person name="Edwards D."/>
            <person name="Zhou Y."/>
            <person name="Hua W."/>
            <person name="Sharpe A.G."/>
            <person name="Paterson A.H."/>
            <person name="Guan C."/>
            <person name="Wincker P."/>
        </authorList>
    </citation>
    <scope>NUCLEOTIDE SEQUENCE [LARGE SCALE GENOMIC DNA]</scope>
    <source>
        <strain evidence="2">cv. Darmor-bzh</strain>
    </source>
</reference>
<name>A0A078FPV8_BRANA</name>
<dbReference type="AlphaFoldDB" id="A0A078FPV8"/>
<sequence length="28" mass="3441">MMKLPRNGDKFVRWYLGYYYRGEKKVAA</sequence>
<dbReference type="Proteomes" id="UP000028999">
    <property type="component" value="Unassembled WGS sequence"/>
</dbReference>